<name>A0A2S7E913_9XANT</name>
<keyword evidence="2" id="KW-1185">Reference proteome</keyword>
<gene>
    <name evidence="1" type="ORF">XpopCFBP1817_18930</name>
</gene>
<comment type="caution">
    <text evidence="1">The sequence shown here is derived from an EMBL/GenBank/DDBJ whole genome shotgun (WGS) entry which is preliminary data.</text>
</comment>
<dbReference type="InterPro" id="IPR053508">
    <property type="entry name" value="Pathogen_avirulence"/>
</dbReference>
<dbReference type="RefSeq" id="WP_128418315.1">
    <property type="nucleotide sequence ID" value="NZ_MDEJ01000191.1"/>
</dbReference>
<proteinExistence type="predicted"/>
<protein>
    <submittedName>
        <fullName evidence="1">Avirulence protein</fullName>
    </submittedName>
</protein>
<dbReference type="OrthoDB" id="6002663at2"/>
<evidence type="ECO:0000313" key="2">
    <source>
        <dbReference type="Proteomes" id="UP000239939"/>
    </source>
</evidence>
<reference evidence="2" key="1">
    <citation type="submission" date="2016-08" db="EMBL/GenBank/DDBJ databases">
        <authorList>
            <person name="Merda D."/>
            <person name="Briand M."/>
            <person name="Taghouti G."/>
            <person name="Carrere S."/>
            <person name="Gouzy J."/>
            <person name="Portier P."/>
            <person name="Jacques M.-A."/>
            <person name="Fischer-Le Saux M."/>
        </authorList>
    </citation>
    <scope>NUCLEOTIDE SEQUENCE [LARGE SCALE GENOMIC DNA]</scope>
    <source>
        <strain evidence="2">CFBP1817</strain>
    </source>
</reference>
<evidence type="ECO:0000313" key="1">
    <source>
        <dbReference type="EMBL" id="PPU86649.1"/>
    </source>
</evidence>
<dbReference type="NCBIfam" id="NF041307">
    <property type="entry name" value="AvrBs1"/>
    <property type="match status" value="1"/>
</dbReference>
<accession>A0A2S7E913</accession>
<dbReference type="Proteomes" id="UP000239939">
    <property type="component" value="Unassembled WGS sequence"/>
</dbReference>
<sequence>MKTNSSTAKIYVRPCEEENDTQHDSPTTSGLVMPSVDAKNLKNAPRKKYLNKNIAALQTPELERVHQKKVALQNLAQFQIKLANTKCKNELEQLIDDPSVKEGLLKVDSGISEEYGQGKPLMIRSLRFSNPQEMTVGFGAKGKTPAKREIDTVCNKSTQYDIVMTPASLISKDVRMNLISQLTRPKDKQKYNGLPSVIYGECSSRNIVGSLASRNGFGDVHSFKSNNGFNSDYEKIAEFSSHAEKLGAIERNLIPYMRLDSDRSSCHFVHSVDELAKAQSILQSKRPLSSLRHNEFCTKLELWDAKAIAVGESRPLAVSTLIEFNLEMLSIAREISNEWHENKMISEFIERQLSWLGQQAALDKKATLKMVSALTIEQRESIANDICLLLRRGVSLCTYEKNITGSHICEISLLDFSVEEIVEGINIFLSSKFPD</sequence>
<dbReference type="EMBL" id="MDEJ01000191">
    <property type="protein sequence ID" value="PPU86649.1"/>
    <property type="molecule type" value="Genomic_DNA"/>
</dbReference>
<dbReference type="AlphaFoldDB" id="A0A2S7E913"/>
<organism evidence="1 2">
    <name type="scientific">Xanthomonas populi</name>
    <dbReference type="NCBI Taxonomy" id="53414"/>
    <lineage>
        <taxon>Bacteria</taxon>
        <taxon>Pseudomonadati</taxon>
        <taxon>Pseudomonadota</taxon>
        <taxon>Gammaproteobacteria</taxon>
        <taxon>Lysobacterales</taxon>
        <taxon>Lysobacteraceae</taxon>
        <taxon>Xanthomonas</taxon>
    </lineage>
</organism>